<evidence type="ECO:0000256" key="12">
    <source>
        <dbReference type="RuleBase" id="RU003357"/>
    </source>
</evidence>
<dbReference type="GO" id="GO:0009279">
    <property type="term" value="C:cell outer membrane"/>
    <property type="evidence" value="ECO:0007669"/>
    <property type="project" value="UniProtKB-SubCell"/>
</dbReference>
<dbReference type="PANTHER" id="PTHR32552">
    <property type="entry name" value="FERRICHROME IRON RECEPTOR-RELATED"/>
    <property type="match status" value="1"/>
</dbReference>
<evidence type="ECO:0000256" key="10">
    <source>
        <dbReference type="ARBA" id="ARBA00023237"/>
    </source>
</evidence>
<keyword evidence="3 11" id="KW-1134">Transmembrane beta strand</keyword>
<geneLocation type="plasmid" evidence="17">
    <name>pkb14400_3</name>
</geneLocation>
<accession>A0A1D8UYU2</accession>
<evidence type="ECO:0000256" key="7">
    <source>
        <dbReference type="ARBA" id="ARBA00023065"/>
    </source>
</evidence>
<sequence length="764" mass="84049">MKTQLFSRNTPYLCHGRHAIWAALLLSGISHLAVAATPNHSIERISHARHPTRAGHRTSAPLNAPREPEAITVTSARTHRFRQMANTVNTLSGKELEQLHIVSPKEIANFVPGVTAVNATSGSTPIFSIRGIGLDDYIGTNMGGIGIYQDGVFAPYPVQYNGQMFDVQTVSVEKGPQGFEYGRSTTGGTINVESIKPSSKFGGYLNWGYSSYNTNTARAAINTPISDHIFNRFSFSYIKGDGWQHDIHTNKLYGAQDLLGLRNQTRFDIDDRSSLLLNIHYVRDKGTPSSPQDTDGDAVNGFVDRTIGVGPNAKSNAVNVGSNRATRNENGGGVGLNYTHNFDWGTFTSATGIDFYRRNTYENYDGESVNVGDYRWNDTYIVQSHDMHLRTTIANRLHLTVGVYESFDKINGAYTSFRSFLLDNPAGTLTDHFVQQNLSTGLYINTVTNIVKGLDFIAGGRLSYDERGFRGGTVDDGGALTGVPGSNLTYRNSNNTYERWTGKVGLRYTIAPGTLVYGTISNGYKAGAYFAAPVSANSALDYVRPENLIAYEVGAKTSLWHNRIQIDGALFDYEYHNRQTLFVAEMPGNITSLSLGPIPRARTRGGEISSTLHNIIPNLDLNGSFAYLDGQAKSQVTNIGGLPLLSNVDAHSSLPFAPRFSWSAYARYGVDVSPRYRLTFQVSSTWKDNMLVALGDPNGMTSKISSMGMRMEIGPKTGKWTAAVYVDNMLDKHGNTYSYTGSDNSRVQYIQTPRWVGCDLRYNF</sequence>
<keyword evidence="17" id="KW-1185">Reference proteome</keyword>
<keyword evidence="16" id="KW-0614">Plasmid</keyword>
<dbReference type="OrthoDB" id="7455607at2"/>
<keyword evidence="16" id="KW-0675">Receptor</keyword>
<dbReference type="InterPro" id="IPR036942">
    <property type="entry name" value="Beta-barrel_TonB_sf"/>
</dbReference>
<dbReference type="RefSeq" id="WP_070404244.1">
    <property type="nucleotide sequence ID" value="NZ_BJVW01000025.1"/>
</dbReference>
<evidence type="ECO:0000256" key="3">
    <source>
        <dbReference type="ARBA" id="ARBA00022452"/>
    </source>
</evidence>
<evidence type="ECO:0000256" key="8">
    <source>
        <dbReference type="ARBA" id="ARBA00023077"/>
    </source>
</evidence>
<dbReference type="GO" id="GO:0006826">
    <property type="term" value="P:iron ion transport"/>
    <property type="evidence" value="ECO:0007669"/>
    <property type="project" value="UniProtKB-KW"/>
</dbReference>
<dbReference type="PANTHER" id="PTHR32552:SF81">
    <property type="entry name" value="TONB-DEPENDENT OUTER MEMBRANE RECEPTOR"/>
    <property type="match status" value="1"/>
</dbReference>
<evidence type="ECO:0000256" key="5">
    <source>
        <dbReference type="ARBA" id="ARBA00022692"/>
    </source>
</evidence>
<reference evidence="16 17" key="1">
    <citation type="journal article" date="2016" name="Microb. Cell Fact.">
        <title>Dissection of exopolysaccharide biosynthesis in Kozakia baliensis.</title>
        <authorList>
            <person name="Brandt J.U."/>
            <person name="Jakob F."/>
            <person name="Behr J."/>
            <person name="Geissler A.J."/>
            <person name="Vogel R.F."/>
        </authorList>
    </citation>
    <scope>NUCLEOTIDE SEQUENCE [LARGE SCALE GENOMIC DNA]</scope>
    <source>
        <strain evidence="16 17">DSM 14400</strain>
        <plasmid evidence="17">Plasmid pkb14400_3</plasmid>
    </source>
</reference>
<evidence type="ECO:0000256" key="9">
    <source>
        <dbReference type="ARBA" id="ARBA00023136"/>
    </source>
</evidence>
<feature type="signal peptide" evidence="13">
    <location>
        <begin position="1"/>
        <end position="35"/>
    </location>
</feature>
<dbReference type="Proteomes" id="UP000179145">
    <property type="component" value="Plasmid pKB14400_3"/>
</dbReference>
<evidence type="ECO:0000256" key="1">
    <source>
        <dbReference type="ARBA" id="ARBA00004571"/>
    </source>
</evidence>
<feature type="domain" description="TonB-dependent receptor-like beta-barrel" evidence="14">
    <location>
        <begin position="289"/>
        <end position="686"/>
    </location>
</feature>
<dbReference type="EMBL" id="CP014677">
    <property type="protein sequence ID" value="AOX18810.1"/>
    <property type="molecule type" value="Genomic_DNA"/>
</dbReference>
<keyword evidence="13" id="KW-0732">Signal</keyword>
<dbReference type="AlphaFoldDB" id="A0A1D8UYU2"/>
<feature type="domain" description="TonB-dependent receptor plug" evidence="15">
    <location>
        <begin position="82"/>
        <end position="189"/>
    </location>
</feature>
<keyword evidence="8 12" id="KW-0798">TonB box</keyword>
<comment type="subcellular location">
    <subcellularLocation>
        <location evidence="1 11">Cell outer membrane</location>
        <topology evidence="1 11">Multi-pass membrane protein</topology>
    </subcellularLocation>
</comment>
<keyword evidence="7" id="KW-0406">Ion transport</keyword>
<keyword evidence="10 11" id="KW-0998">Cell outer membrane</keyword>
<evidence type="ECO:0000313" key="17">
    <source>
        <dbReference type="Proteomes" id="UP000179145"/>
    </source>
</evidence>
<dbReference type="InterPro" id="IPR000531">
    <property type="entry name" value="Beta-barrel_TonB"/>
</dbReference>
<evidence type="ECO:0000256" key="2">
    <source>
        <dbReference type="ARBA" id="ARBA00022448"/>
    </source>
</evidence>
<keyword evidence="9 11" id="KW-0472">Membrane</keyword>
<evidence type="ECO:0000259" key="15">
    <source>
        <dbReference type="Pfam" id="PF07715"/>
    </source>
</evidence>
<keyword evidence="6" id="KW-0408">Iron</keyword>
<evidence type="ECO:0000256" key="6">
    <source>
        <dbReference type="ARBA" id="ARBA00023004"/>
    </source>
</evidence>
<dbReference type="SUPFAM" id="SSF56935">
    <property type="entry name" value="Porins"/>
    <property type="match status" value="1"/>
</dbReference>
<keyword evidence="4" id="KW-0410">Iron transport</keyword>
<protein>
    <submittedName>
        <fullName evidence="16">TonB-dependent receptor</fullName>
    </submittedName>
</protein>
<comment type="similarity">
    <text evidence="11 12">Belongs to the TonB-dependent receptor family.</text>
</comment>
<dbReference type="Pfam" id="PF07715">
    <property type="entry name" value="Plug"/>
    <property type="match status" value="1"/>
</dbReference>
<keyword evidence="5 11" id="KW-0812">Transmembrane</keyword>
<name>A0A1D8UYU2_9PROT</name>
<dbReference type="InterPro" id="IPR012910">
    <property type="entry name" value="Plug_dom"/>
</dbReference>
<keyword evidence="2 11" id="KW-0813">Transport</keyword>
<dbReference type="Gene3D" id="2.40.170.20">
    <property type="entry name" value="TonB-dependent receptor, beta-barrel domain"/>
    <property type="match status" value="1"/>
</dbReference>
<feature type="chain" id="PRO_5009439226" evidence="13">
    <location>
        <begin position="36"/>
        <end position="764"/>
    </location>
</feature>
<evidence type="ECO:0000256" key="4">
    <source>
        <dbReference type="ARBA" id="ARBA00022496"/>
    </source>
</evidence>
<evidence type="ECO:0000256" key="13">
    <source>
        <dbReference type="SAM" id="SignalP"/>
    </source>
</evidence>
<gene>
    <name evidence="16" type="ORF">A0U89_16075</name>
</gene>
<proteinExistence type="inferred from homology"/>
<evidence type="ECO:0000259" key="14">
    <source>
        <dbReference type="Pfam" id="PF00593"/>
    </source>
</evidence>
<evidence type="ECO:0000313" key="16">
    <source>
        <dbReference type="EMBL" id="AOX18810.1"/>
    </source>
</evidence>
<organism evidence="16 17">
    <name type="scientific">Kozakia baliensis</name>
    <dbReference type="NCBI Taxonomy" id="153496"/>
    <lineage>
        <taxon>Bacteria</taxon>
        <taxon>Pseudomonadati</taxon>
        <taxon>Pseudomonadota</taxon>
        <taxon>Alphaproteobacteria</taxon>
        <taxon>Acetobacterales</taxon>
        <taxon>Acetobacteraceae</taxon>
        <taxon>Kozakia</taxon>
    </lineage>
</organism>
<dbReference type="PROSITE" id="PS52016">
    <property type="entry name" value="TONB_DEPENDENT_REC_3"/>
    <property type="match status" value="1"/>
</dbReference>
<evidence type="ECO:0000256" key="11">
    <source>
        <dbReference type="PROSITE-ProRule" id="PRU01360"/>
    </source>
</evidence>
<dbReference type="Pfam" id="PF00593">
    <property type="entry name" value="TonB_dep_Rec_b-barrel"/>
    <property type="match status" value="1"/>
</dbReference>
<dbReference type="InterPro" id="IPR039426">
    <property type="entry name" value="TonB-dep_rcpt-like"/>
</dbReference>
<dbReference type="KEGG" id="kba:A0U89_16075"/>